<dbReference type="GO" id="GO:0003729">
    <property type="term" value="F:mRNA binding"/>
    <property type="evidence" value="ECO:0007669"/>
    <property type="project" value="TreeGrafter"/>
</dbReference>
<protein>
    <recommendedName>
        <fullName evidence="4">RRM domain-containing protein</fullName>
    </recommendedName>
</protein>
<comment type="caution">
    <text evidence="5">The sequence shown here is derived from an EMBL/GenBank/DDBJ whole genome shotgun (WGS) entry which is preliminary data.</text>
</comment>
<keyword evidence="1 2" id="KW-0694">RNA-binding</keyword>
<accession>A0AAD5M6U2</accession>
<dbReference type="InterPro" id="IPR000504">
    <property type="entry name" value="RRM_dom"/>
</dbReference>
<evidence type="ECO:0000313" key="6">
    <source>
        <dbReference type="Proteomes" id="UP001209570"/>
    </source>
</evidence>
<dbReference type="GO" id="GO:0005737">
    <property type="term" value="C:cytoplasm"/>
    <property type="evidence" value="ECO:0007669"/>
    <property type="project" value="TreeGrafter"/>
</dbReference>
<evidence type="ECO:0000259" key="4">
    <source>
        <dbReference type="PROSITE" id="PS50102"/>
    </source>
</evidence>
<proteinExistence type="predicted"/>
<dbReference type="SMART" id="SM00360">
    <property type="entry name" value="RRM"/>
    <property type="match status" value="2"/>
</dbReference>
<dbReference type="InterPro" id="IPR012677">
    <property type="entry name" value="Nucleotide-bd_a/b_plait_sf"/>
</dbReference>
<evidence type="ECO:0000313" key="5">
    <source>
        <dbReference type="EMBL" id="KAJ0406724.1"/>
    </source>
</evidence>
<feature type="transmembrane region" description="Helical" evidence="3">
    <location>
        <begin position="178"/>
        <end position="202"/>
    </location>
</feature>
<dbReference type="Proteomes" id="UP001209570">
    <property type="component" value="Unassembled WGS sequence"/>
</dbReference>
<feature type="domain" description="RRM" evidence="4">
    <location>
        <begin position="2"/>
        <end position="77"/>
    </location>
</feature>
<dbReference type="InterPro" id="IPR050374">
    <property type="entry name" value="RRT5_SRSF_SR"/>
</dbReference>
<dbReference type="PANTHER" id="PTHR23003">
    <property type="entry name" value="RNA RECOGNITION MOTIF RRM DOMAIN CONTAINING PROTEIN"/>
    <property type="match status" value="1"/>
</dbReference>
<dbReference type="SUPFAM" id="SSF54928">
    <property type="entry name" value="RNA-binding domain, RBD"/>
    <property type="match status" value="1"/>
</dbReference>
<dbReference type="EMBL" id="JAKCXM010000029">
    <property type="protein sequence ID" value="KAJ0406724.1"/>
    <property type="molecule type" value="Genomic_DNA"/>
</dbReference>
<reference evidence="5" key="1">
    <citation type="submission" date="2021-12" db="EMBL/GenBank/DDBJ databases">
        <title>Prjna785345.</title>
        <authorList>
            <person name="Rujirawat T."/>
            <person name="Krajaejun T."/>
        </authorList>
    </citation>
    <scope>NUCLEOTIDE SEQUENCE</scope>
    <source>
        <strain evidence="5">Pi057C3</strain>
    </source>
</reference>
<keyword evidence="3" id="KW-0812">Transmembrane</keyword>
<dbReference type="InterPro" id="IPR035979">
    <property type="entry name" value="RBD_domain_sf"/>
</dbReference>
<keyword evidence="3" id="KW-1133">Transmembrane helix</keyword>
<keyword evidence="3" id="KW-0472">Membrane</keyword>
<dbReference type="AlphaFoldDB" id="A0AAD5M6U2"/>
<evidence type="ECO:0000256" key="1">
    <source>
        <dbReference type="ARBA" id="ARBA00022884"/>
    </source>
</evidence>
<sequence>MSRIFVGHLPNDVKERQLQEYFAKFGPIASFMLRFLHRAAPFAFIEFRSADDALRAVREADGRYFESSRMRVEISEGHDALSWPQTTQHRVIVSNLPSDVTRRELQDLLQRGGDVVHVSVDKRGNGTASFPTFGQMQRAIRRLDNTDVACGASADVSSTPAFSLSVTLSLSLSDAFSFSFSFSLAASIASLAISISISISIARRKKKNRSAKQSCRELRER</sequence>
<keyword evidence="6" id="KW-1185">Reference proteome</keyword>
<evidence type="ECO:0000256" key="2">
    <source>
        <dbReference type="PROSITE-ProRule" id="PRU00176"/>
    </source>
</evidence>
<name>A0AAD5M6U2_PYTIN</name>
<dbReference type="PROSITE" id="PS50102">
    <property type="entry name" value="RRM"/>
    <property type="match status" value="2"/>
</dbReference>
<dbReference type="GO" id="GO:0005634">
    <property type="term" value="C:nucleus"/>
    <property type="evidence" value="ECO:0007669"/>
    <property type="project" value="TreeGrafter"/>
</dbReference>
<organism evidence="5 6">
    <name type="scientific">Pythium insidiosum</name>
    <name type="common">Pythiosis disease agent</name>
    <dbReference type="NCBI Taxonomy" id="114742"/>
    <lineage>
        <taxon>Eukaryota</taxon>
        <taxon>Sar</taxon>
        <taxon>Stramenopiles</taxon>
        <taxon>Oomycota</taxon>
        <taxon>Peronosporomycetes</taxon>
        <taxon>Pythiales</taxon>
        <taxon>Pythiaceae</taxon>
        <taxon>Pythium</taxon>
    </lineage>
</organism>
<evidence type="ECO:0000256" key="3">
    <source>
        <dbReference type="SAM" id="Phobius"/>
    </source>
</evidence>
<feature type="domain" description="RRM" evidence="4">
    <location>
        <begin position="89"/>
        <end position="161"/>
    </location>
</feature>
<dbReference type="Gene3D" id="3.30.70.330">
    <property type="match status" value="2"/>
</dbReference>
<gene>
    <name evidence="5" type="ORF">P43SY_004549</name>
</gene>
<dbReference type="Pfam" id="PF00076">
    <property type="entry name" value="RRM_1"/>
    <property type="match status" value="2"/>
</dbReference>